<comment type="caution">
    <text evidence="1">The sequence shown here is derived from an EMBL/GenBank/DDBJ whole genome shotgun (WGS) entry which is preliminary data.</text>
</comment>
<sequence length="86" mass="9726">MEEIKEFCIATKDFFINAGKGIFYITHPKDLGVLIWSGCVYNSFMICTIICLTSLIIYMCGNKKAKLGVTGSLFIYMLIHMLNAIF</sequence>
<reference evidence="1 2" key="1">
    <citation type="submission" date="2019-04" db="EMBL/GenBank/DDBJ databases">
        <title>Genome sequencing of Clostridium botulinum Groups I-IV and Clostridium butyricum.</title>
        <authorList>
            <person name="Brunt J."/>
            <person name="Van Vliet A.H.M."/>
            <person name="Stringer S.C."/>
            <person name="Carter A.T."/>
            <person name="Peck M.W."/>
        </authorList>
    </citation>
    <scope>NUCLEOTIDE SEQUENCE [LARGE SCALE GENOMIC DNA]</scope>
    <source>
        <strain evidence="1 2">BL81</strain>
    </source>
</reference>
<evidence type="ECO:0000313" key="2">
    <source>
        <dbReference type="Proteomes" id="UP000486903"/>
    </source>
</evidence>
<dbReference type="Proteomes" id="UP000486903">
    <property type="component" value="Unassembled WGS sequence"/>
</dbReference>
<organism evidence="1 2">
    <name type="scientific">Clostridium botulinum</name>
    <dbReference type="NCBI Taxonomy" id="1491"/>
    <lineage>
        <taxon>Bacteria</taxon>
        <taxon>Bacillati</taxon>
        <taxon>Bacillota</taxon>
        <taxon>Clostridia</taxon>
        <taxon>Eubacteriales</taxon>
        <taxon>Clostridiaceae</taxon>
        <taxon>Clostridium</taxon>
    </lineage>
</organism>
<dbReference type="AlphaFoldDB" id="A0A6B4JNR3"/>
<accession>A0A6B4JNR3</accession>
<name>A0A6B4JNR3_CLOBO</name>
<dbReference type="RefSeq" id="WP_003372634.1">
    <property type="nucleotide sequence ID" value="NZ_JACBBA010000004.1"/>
</dbReference>
<evidence type="ECO:0000313" key="1">
    <source>
        <dbReference type="EMBL" id="NFV26508.1"/>
    </source>
</evidence>
<dbReference type="EMBL" id="SXFB01000006">
    <property type="protein sequence ID" value="NFV26508.1"/>
    <property type="molecule type" value="Genomic_DNA"/>
</dbReference>
<gene>
    <name evidence="1" type="ORF">FDG31_10060</name>
</gene>
<protein>
    <submittedName>
        <fullName evidence="1">Uncharacterized protein</fullName>
    </submittedName>
</protein>
<proteinExistence type="predicted"/>